<name>E0TIV6_ZINIC</name>
<dbReference type="InterPro" id="IPR006145">
    <property type="entry name" value="PsdUridine_synth_RsuA/RluA"/>
</dbReference>
<dbReference type="CDD" id="cd02869">
    <property type="entry name" value="PseudoU_synth_RluA_like"/>
    <property type="match status" value="1"/>
</dbReference>
<dbReference type="Gene3D" id="3.30.2350.10">
    <property type="entry name" value="Pseudouridine synthase"/>
    <property type="match status" value="1"/>
</dbReference>
<sequence>MKITFFIYYKYIKKKKKYLFKKLIPYNSFKIIKLIYYFFKKNKYIFLYIKKKKNKKIKENIKINIIFKNKNLLIINKNDNFLIHPNNNTHNGTIFNFFLYKKNNNKIPRLGIINRIDKNTFGLIIIIKNIYSYFYFIYQFKFNTIKKKYICLVWGKVKNNNFINFSIIKNKKKYNKMIVNKNKKSNIITKYKIINYNKFNNLYISLLNIKLITGKMHQIRIHMKNIKHSILGDILYEKNKNKKFFFQFLQFYKIIFINNENKKLYKIKINLNKKFLFFLKKLKINFNFKKY</sequence>
<comment type="similarity">
    <text evidence="1">Belongs to the pseudouridine synthase RluA family.</text>
</comment>
<dbReference type="PANTHER" id="PTHR21600">
    <property type="entry name" value="MITOCHONDRIAL RNA PSEUDOURIDINE SYNTHASE"/>
    <property type="match status" value="1"/>
</dbReference>
<evidence type="ECO:0000256" key="1">
    <source>
        <dbReference type="ARBA" id="ARBA00010876"/>
    </source>
</evidence>
<evidence type="ECO:0000259" key="3">
    <source>
        <dbReference type="Pfam" id="PF00849"/>
    </source>
</evidence>
<proteinExistence type="inferred from homology"/>
<keyword evidence="5" id="KW-1185">Reference proteome</keyword>
<dbReference type="GO" id="GO:0009982">
    <property type="term" value="F:pseudouridine synthase activity"/>
    <property type="evidence" value="ECO:0007669"/>
    <property type="project" value="InterPro"/>
</dbReference>
<dbReference type="GO" id="GO:0140098">
    <property type="term" value="F:catalytic activity, acting on RNA"/>
    <property type="evidence" value="ECO:0007669"/>
    <property type="project" value="UniProtKB-ARBA"/>
</dbReference>
<evidence type="ECO:0000313" key="4">
    <source>
        <dbReference type="EMBL" id="ADM89733.1"/>
    </source>
</evidence>
<dbReference type="SUPFAM" id="SSF55120">
    <property type="entry name" value="Pseudouridine synthase"/>
    <property type="match status" value="1"/>
</dbReference>
<dbReference type="Proteomes" id="UP000001303">
    <property type="component" value="Chromosome"/>
</dbReference>
<evidence type="ECO:0000313" key="5">
    <source>
        <dbReference type="Proteomes" id="UP000001303"/>
    </source>
</evidence>
<dbReference type="GO" id="GO:0003723">
    <property type="term" value="F:RNA binding"/>
    <property type="evidence" value="ECO:0007669"/>
    <property type="project" value="InterPro"/>
</dbReference>
<dbReference type="Pfam" id="PF00849">
    <property type="entry name" value="PseudoU_synth_2"/>
    <property type="match status" value="1"/>
</dbReference>
<dbReference type="PANTHER" id="PTHR21600:SF44">
    <property type="entry name" value="RIBOSOMAL LARGE SUBUNIT PSEUDOURIDINE SYNTHASE D"/>
    <property type="match status" value="1"/>
</dbReference>
<dbReference type="InterPro" id="IPR050188">
    <property type="entry name" value="RluA_PseudoU_synthase"/>
</dbReference>
<dbReference type="InterPro" id="IPR020103">
    <property type="entry name" value="PsdUridine_synth_cat_dom_sf"/>
</dbReference>
<keyword evidence="2" id="KW-0472">Membrane</keyword>
<accession>E0TIV6</accession>
<dbReference type="EMBL" id="CP002161">
    <property type="protein sequence ID" value="ADM89733.1"/>
    <property type="molecule type" value="Genomic_DNA"/>
</dbReference>
<feature type="transmembrane region" description="Helical" evidence="2">
    <location>
        <begin position="120"/>
        <end position="138"/>
    </location>
</feature>
<dbReference type="HOGENOM" id="CLU_016902_1_0_4"/>
<organism evidence="4 5">
    <name type="scientific">Zinderia insecticola (strain CARI)</name>
    <dbReference type="NCBI Taxonomy" id="871271"/>
    <lineage>
        <taxon>Bacteria</taxon>
        <taxon>Pseudomonadati</taxon>
        <taxon>Pseudomonadota</taxon>
        <taxon>Betaproteobacteria</taxon>
        <taxon>Burkholderiales</taxon>
        <taxon>Oxalobacteraceae</taxon>
        <taxon>Candidatus Zinderia</taxon>
    </lineage>
</organism>
<reference evidence="4 5" key="1">
    <citation type="journal article" date="2010" name="Genome Biol. Evol.">
        <title>Functional convergence in reduced genomes of bacterial symbionts spanning 200 My of evolution.</title>
        <authorList>
            <person name="McCutcheon J.P."/>
            <person name="Moran N.A."/>
        </authorList>
    </citation>
    <scope>NUCLEOTIDE SEQUENCE [LARGE SCALE GENOMIC DNA]</scope>
    <source>
        <strain evidence="4 5">CARI</strain>
    </source>
</reference>
<dbReference type="KEGG" id="zin:ZICARI_118"/>
<dbReference type="STRING" id="871271.ZICARI_118"/>
<keyword evidence="2" id="KW-1133">Transmembrane helix</keyword>
<evidence type="ECO:0000256" key="2">
    <source>
        <dbReference type="SAM" id="Phobius"/>
    </source>
</evidence>
<protein>
    <submittedName>
        <fullName evidence="4">Putative pseudouridine synthase, RluA family</fullName>
    </submittedName>
</protein>
<reference key="2">
    <citation type="submission" date="2010-08" db="EMBL/GenBank/DDBJ databases">
        <title>Functional convergence in reduced genomes of bacterial symbionts spanning 200 million years of evolution.</title>
        <authorList>
            <person name="McCutcheon J.P."/>
            <person name="Moran N.A."/>
        </authorList>
    </citation>
    <scope>NUCLEOTIDE SEQUENCE</scope>
    <source>
        <strain>CARI</strain>
    </source>
</reference>
<dbReference type="AlphaFoldDB" id="E0TIV6"/>
<gene>
    <name evidence="4" type="ordered locus">ZICARI_118</name>
</gene>
<dbReference type="GO" id="GO:0000455">
    <property type="term" value="P:enzyme-directed rRNA pseudouridine synthesis"/>
    <property type="evidence" value="ECO:0007669"/>
    <property type="project" value="TreeGrafter"/>
</dbReference>
<feature type="domain" description="Pseudouridine synthase RsuA/RluA-like" evidence="3">
    <location>
        <begin position="71"/>
        <end position="224"/>
    </location>
</feature>
<keyword evidence="2" id="KW-0812">Transmembrane</keyword>